<dbReference type="Proteomes" id="UP000515514">
    <property type="component" value="Chromosome"/>
</dbReference>
<organism evidence="3 4">
    <name type="scientific">Constantimarinum furrinae</name>
    <dbReference type="NCBI Taxonomy" id="2562285"/>
    <lineage>
        <taxon>Bacteria</taxon>
        <taxon>Pseudomonadati</taxon>
        <taxon>Bacteroidota</taxon>
        <taxon>Flavobacteriia</taxon>
        <taxon>Flavobacteriales</taxon>
        <taxon>Flavobacteriaceae</taxon>
        <taxon>Altibacter/Constantimarinum group</taxon>
        <taxon>Constantimarinum</taxon>
    </lineage>
</organism>
<dbReference type="PROSITE" id="PS50835">
    <property type="entry name" value="IG_LIKE"/>
    <property type="match status" value="1"/>
</dbReference>
<dbReference type="EMBL" id="CP052909">
    <property type="protein sequence ID" value="QNJ97351.1"/>
    <property type="molecule type" value="Genomic_DNA"/>
</dbReference>
<dbReference type="NCBIfam" id="TIGR04131">
    <property type="entry name" value="Bac_Flav_CTERM"/>
    <property type="match status" value="1"/>
</dbReference>
<dbReference type="InterPro" id="IPR026341">
    <property type="entry name" value="T9SS_type_B"/>
</dbReference>
<protein>
    <recommendedName>
        <fullName evidence="2">Ig-like domain-containing protein</fullName>
    </recommendedName>
</protein>
<evidence type="ECO:0000313" key="4">
    <source>
        <dbReference type="Proteomes" id="UP000515514"/>
    </source>
</evidence>
<accession>A0A7G8PSN5</accession>
<feature type="domain" description="Ig-like" evidence="2">
    <location>
        <begin position="503"/>
        <end position="611"/>
    </location>
</feature>
<evidence type="ECO:0000256" key="1">
    <source>
        <dbReference type="SAM" id="SignalP"/>
    </source>
</evidence>
<proteinExistence type="predicted"/>
<dbReference type="RefSeq" id="WP_186991040.1">
    <property type="nucleotide sequence ID" value="NZ_CP052909.1"/>
</dbReference>
<dbReference type="NCBIfam" id="NF038133">
    <property type="entry name" value="choice_anch_L"/>
    <property type="match status" value="1"/>
</dbReference>
<dbReference type="CDD" id="cd00146">
    <property type="entry name" value="PKD"/>
    <property type="match status" value="1"/>
</dbReference>
<sequence>MKLRLFILIGIICSFSTLAQSIVVNDPGDPQSSLTAEELIQEVLVSGSSCVEIELTNLAENPGGVGNINEQSWGYFKKGNTNFPFEEGIILSTGFAVNAEGPNDETGSSDIGTNWVGDIDIKTLLDNQYGTNVDTNNATVFEFTFTSSIDQVDFEFIFASEEYEDQFECSDLFRDGFAFLVKGPGIPDDSGAPFGGTNIAAVPGSNNVPVSTASIHRDTFLCGFEVPGVNYFPEFYVTNTNPNTNEIQFDGLTTTLTTATVTVIPNEEYTIKMVIADRGDSSFDSAVFLKAGSFNIGNVDLGDDILLGDPNAKCEGEIIILDAGSNPQATYQWFKDGVALPGETNQTLEISETGLYRVELSFPQTPNCVVFDEKLVEFFSVPDFDLGPDQLICEEQVVTLDATVQNPGELADVSYKWFRDGVEIPGETNPTLDVTETGTYSAEVTGNNCPITDSVFVELVLFSVNIGGNIALCGEDSFEIIPEIVGADPTNATYLWSTGETTPTIAVTEDGTYTVEVTIDGCTEEDSVTINFRTLPDIELGDTVVKCLQDTEILTATPSNIDASNVTFRWFKDGGELSGETSSTLEVTEEGIYTVEVEDEGCLASDSVTVEFYDNENCIITQGISPNGDGLNDTLDLTFLNDKFGIVRIEIFNRHGRLVFEQQQYVNEWGGQTNDGDILPVGTYYYVVTLQNGDPQRGWIYINK</sequence>
<dbReference type="InterPro" id="IPR013783">
    <property type="entry name" value="Ig-like_fold"/>
</dbReference>
<dbReference type="Gene3D" id="2.60.40.10">
    <property type="entry name" value="Immunoglobulins"/>
    <property type="match status" value="3"/>
</dbReference>
<gene>
    <name evidence="3" type="ORF">ALE3EI_0776</name>
</gene>
<evidence type="ECO:0000259" key="2">
    <source>
        <dbReference type="PROSITE" id="PS50835"/>
    </source>
</evidence>
<dbReference type="KEGG" id="alti:ALE3EI_0776"/>
<reference evidence="3 4" key="1">
    <citation type="submission" date="2020-04" db="EMBL/GenBank/DDBJ databases">
        <title>Genome sequence of Altibacter aquimarinus strain ALE3EI.</title>
        <authorList>
            <person name="Oh H.-M."/>
            <person name="Jang D."/>
        </authorList>
    </citation>
    <scope>NUCLEOTIDE SEQUENCE [LARGE SCALE GENOMIC DNA]</scope>
    <source>
        <strain evidence="3 4">ALE3EI</strain>
    </source>
</reference>
<keyword evidence="4" id="KW-1185">Reference proteome</keyword>
<dbReference type="AlphaFoldDB" id="A0A7G8PSN5"/>
<name>A0A7G8PSN5_9FLAO</name>
<keyword evidence="1" id="KW-0732">Signal</keyword>
<feature type="chain" id="PRO_5028850964" description="Ig-like domain-containing protein" evidence="1">
    <location>
        <begin position="20"/>
        <end position="704"/>
    </location>
</feature>
<dbReference type="Pfam" id="PF13585">
    <property type="entry name" value="CHU_C"/>
    <property type="match status" value="1"/>
</dbReference>
<feature type="signal peptide" evidence="1">
    <location>
        <begin position="1"/>
        <end position="19"/>
    </location>
</feature>
<dbReference type="InterPro" id="IPR049804">
    <property type="entry name" value="Choice_anch_L"/>
</dbReference>
<evidence type="ECO:0000313" key="3">
    <source>
        <dbReference type="EMBL" id="QNJ97351.1"/>
    </source>
</evidence>
<dbReference type="InterPro" id="IPR007110">
    <property type="entry name" value="Ig-like_dom"/>
</dbReference>